<protein>
    <submittedName>
        <fullName evidence="1">Uncharacterized protein</fullName>
    </submittedName>
</protein>
<keyword evidence="2" id="KW-1185">Reference proteome</keyword>
<dbReference type="HOGENOM" id="CLU_1385871_0_0_1"/>
<name>W1PL14_AMBTC</name>
<dbReference type="AlphaFoldDB" id="W1PL14"/>
<evidence type="ECO:0000313" key="1">
    <source>
        <dbReference type="EMBL" id="ERN08459.1"/>
    </source>
</evidence>
<accession>W1PL14</accession>
<sequence>MGILGVSDDGIYACFWFNWQWSRDHSKWCPHDLCWGRYIKATFVVPRVDDVEEPTPLIPYPRQGSNEPIPFPIQIQRLSFLSSDIRSMEPVECLLQTIYQFVSQASLHELSTFSLPLRKAREELASFEMAQQRLSSALTLQAQAAFSEVDSRVASLSRTIGGMMILLDRAQEEMKNPSSPLLEFGEYPPSMRHAKGP</sequence>
<proteinExistence type="predicted"/>
<reference evidence="2" key="1">
    <citation type="journal article" date="2013" name="Science">
        <title>The Amborella genome and the evolution of flowering plants.</title>
        <authorList>
            <consortium name="Amborella Genome Project"/>
        </authorList>
    </citation>
    <scope>NUCLEOTIDE SEQUENCE [LARGE SCALE GENOMIC DNA]</scope>
</reference>
<evidence type="ECO:0000313" key="2">
    <source>
        <dbReference type="Proteomes" id="UP000017836"/>
    </source>
</evidence>
<dbReference type="Gramene" id="ERN08459">
    <property type="protein sequence ID" value="ERN08459"/>
    <property type="gene ID" value="AMTR_s00150p00080370"/>
</dbReference>
<organism evidence="1 2">
    <name type="scientific">Amborella trichopoda</name>
    <dbReference type="NCBI Taxonomy" id="13333"/>
    <lineage>
        <taxon>Eukaryota</taxon>
        <taxon>Viridiplantae</taxon>
        <taxon>Streptophyta</taxon>
        <taxon>Embryophyta</taxon>
        <taxon>Tracheophyta</taxon>
        <taxon>Spermatophyta</taxon>
        <taxon>Magnoliopsida</taxon>
        <taxon>Amborellales</taxon>
        <taxon>Amborellaceae</taxon>
        <taxon>Amborella</taxon>
    </lineage>
</organism>
<gene>
    <name evidence="1" type="ORF">AMTR_s00150p00080370</name>
</gene>
<dbReference type="Proteomes" id="UP000017836">
    <property type="component" value="Unassembled WGS sequence"/>
</dbReference>
<dbReference type="EMBL" id="KI393379">
    <property type="protein sequence ID" value="ERN08459.1"/>
    <property type="molecule type" value="Genomic_DNA"/>
</dbReference>